<keyword evidence="1" id="KW-0812">Transmembrane</keyword>
<feature type="transmembrane region" description="Helical" evidence="1">
    <location>
        <begin position="75"/>
        <end position="108"/>
    </location>
</feature>
<feature type="transmembrane region" description="Helical" evidence="1">
    <location>
        <begin position="115"/>
        <end position="134"/>
    </location>
</feature>
<keyword evidence="1" id="KW-1133">Transmembrane helix</keyword>
<comment type="caution">
    <text evidence="2">The sequence shown here is derived from an EMBL/GenBank/DDBJ whole genome shotgun (WGS) entry which is preliminary data.</text>
</comment>
<feature type="transmembrane region" description="Helical" evidence="1">
    <location>
        <begin position="13"/>
        <end position="32"/>
    </location>
</feature>
<proteinExistence type="predicted"/>
<reference evidence="3" key="1">
    <citation type="journal article" date="2019" name="Int. J. Syst. Evol. Microbiol.">
        <title>The Global Catalogue of Microorganisms (GCM) 10K type strain sequencing project: providing services to taxonomists for standard genome sequencing and annotation.</title>
        <authorList>
            <consortium name="The Broad Institute Genomics Platform"/>
            <consortium name="The Broad Institute Genome Sequencing Center for Infectious Disease"/>
            <person name="Wu L."/>
            <person name="Ma J."/>
        </authorList>
    </citation>
    <scope>NUCLEOTIDE SEQUENCE [LARGE SCALE GENOMIC DNA]</scope>
    <source>
        <strain evidence="3">JCM 18952</strain>
    </source>
</reference>
<dbReference type="RefSeq" id="WP_210100106.1">
    <property type="nucleotide sequence ID" value="NZ_BAABLK010000034.1"/>
</dbReference>
<dbReference type="Proteomes" id="UP001501257">
    <property type="component" value="Unassembled WGS sequence"/>
</dbReference>
<evidence type="ECO:0000256" key="1">
    <source>
        <dbReference type="SAM" id="Phobius"/>
    </source>
</evidence>
<sequence length="192" mass="20585">MLPSTAKAVSPELSSALVLLVFAGGSALDAILRITARYSPSPGALPQLLLAAVPALIAIGVWICLRAKRELSGTMVLQLFLGALVGVLAMGSALPLSWYLGVGLALWAMRLGVNLLTWAGMSLLVLAGGAQFGLVEYSGVLFLPFALTPPLFLGAAAYLQWHQVRHRQLERDLDAEPAQELFRQRYGRDPEH</sequence>
<name>A0ABP9TQA4_9MICC</name>
<evidence type="ECO:0000313" key="3">
    <source>
        <dbReference type="Proteomes" id="UP001501257"/>
    </source>
</evidence>
<evidence type="ECO:0000313" key="2">
    <source>
        <dbReference type="EMBL" id="GAA5227862.1"/>
    </source>
</evidence>
<gene>
    <name evidence="2" type="ORF">GCM10025778_23950</name>
</gene>
<keyword evidence="1" id="KW-0472">Membrane</keyword>
<feature type="transmembrane region" description="Helical" evidence="1">
    <location>
        <begin position="140"/>
        <end position="161"/>
    </location>
</feature>
<keyword evidence="3" id="KW-1185">Reference proteome</keyword>
<organism evidence="2 3">
    <name type="scientific">Paeniglutamicibacter antarcticus</name>
    <dbReference type="NCBI Taxonomy" id="494023"/>
    <lineage>
        <taxon>Bacteria</taxon>
        <taxon>Bacillati</taxon>
        <taxon>Actinomycetota</taxon>
        <taxon>Actinomycetes</taxon>
        <taxon>Micrococcales</taxon>
        <taxon>Micrococcaceae</taxon>
        <taxon>Paeniglutamicibacter</taxon>
    </lineage>
</organism>
<dbReference type="EMBL" id="BAABLK010000034">
    <property type="protein sequence ID" value="GAA5227862.1"/>
    <property type="molecule type" value="Genomic_DNA"/>
</dbReference>
<feature type="transmembrane region" description="Helical" evidence="1">
    <location>
        <begin position="44"/>
        <end position="63"/>
    </location>
</feature>
<protein>
    <submittedName>
        <fullName evidence="2">Uncharacterized protein</fullName>
    </submittedName>
</protein>
<accession>A0ABP9TQA4</accession>